<dbReference type="PANTHER" id="PTHR38899:SF1">
    <property type="entry name" value="PROTEIN KINASE"/>
    <property type="match status" value="1"/>
</dbReference>
<accession>A0ABQ8UBG7</accession>
<feature type="compositionally biased region" description="Low complexity" evidence="1">
    <location>
        <begin position="645"/>
        <end position="668"/>
    </location>
</feature>
<feature type="region of interest" description="Disordered" evidence="1">
    <location>
        <begin position="269"/>
        <end position="377"/>
    </location>
</feature>
<gene>
    <name evidence="2" type="ORF">PAPYR_10512</name>
</gene>
<feature type="compositionally biased region" description="Low complexity" evidence="1">
    <location>
        <begin position="974"/>
        <end position="989"/>
    </location>
</feature>
<keyword evidence="3" id="KW-1185">Reference proteome</keyword>
<feature type="region of interest" description="Disordered" evidence="1">
    <location>
        <begin position="879"/>
        <end position="906"/>
    </location>
</feature>
<name>A0ABQ8UBG7_9EUKA</name>
<reference evidence="2" key="1">
    <citation type="journal article" date="2022" name="bioRxiv">
        <title>Genomics of Preaxostyla Flagellates Illuminates Evolutionary Transitions and the Path Towards Mitochondrial Loss.</title>
        <authorList>
            <person name="Novak L.V.F."/>
            <person name="Treitli S.C."/>
            <person name="Pyrih J."/>
            <person name="Halakuc P."/>
            <person name="Pipaliya S.V."/>
            <person name="Vacek V."/>
            <person name="Brzon O."/>
            <person name="Soukal P."/>
            <person name="Eme L."/>
            <person name="Dacks J.B."/>
            <person name="Karnkowska A."/>
            <person name="Elias M."/>
            <person name="Hampl V."/>
        </authorList>
    </citation>
    <scope>NUCLEOTIDE SEQUENCE</scope>
    <source>
        <strain evidence="2">RCP-MX</strain>
    </source>
</reference>
<feature type="region of interest" description="Disordered" evidence="1">
    <location>
        <begin position="643"/>
        <end position="691"/>
    </location>
</feature>
<feature type="compositionally biased region" description="Polar residues" evidence="1">
    <location>
        <begin position="357"/>
        <end position="373"/>
    </location>
</feature>
<evidence type="ECO:0000313" key="3">
    <source>
        <dbReference type="Proteomes" id="UP001141327"/>
    </source>
</evidence>
<dbReference type="Proteomes" id="UP001141327">
    <property type="component" value="Unassembled WGS sequence"/>
</dbReference>
<proteinExistence type="predicted"/>
<evidence type="ECO:0000313" key="2">
    <source>
        <dbReference type="EMBL" id="KAJ4454715.1"/>
    </source>
</evidence>
<feature type="compositionally biased region" description="Low complexity" evidence="1">
    <location>
        <begin position="1124"/>
        <end position="1167"/>
    </location>
</feature>
<protein>
    <submittedName>
        <fullName evidence="2">Uncharacterized protein</fullName>
    </submittedName>
</protein>
<feature type="compositionally biased region" description="Pro residues" evidence="1">
    <location>
        <begin position="277"/>
        <end position="291"/>
    </location>
</feature>
<sequence>MSTDLLPQDYSPVAPHQIPASMTRPPVKAIKIKPFQKQTAIIFDWDDTLLASTVLCAAGITLQSTEMLKDLKLQFQQLEVQVMRVLARAIESQSRIFLITNAESGWVELSAQKFMPRVVPYLERTTIVSARSTYQHLCLNNPNQWKATAFTEKICCTFPKTSEMNVISFGDSECERNALLGVGRLCTASRTKSIKFVERPTIEQLRRQLEMIYNNFQFILQHDGNLDLMLTISTAVAPAPPIVSNEMVPLPNVLPAHLPPAAPVPVAGLGNDAGWPHDPPGAHAPPDPPAVHVPSDPLAHVIGLKHRREPALPKTAQGPWTGVMREAPINHESSPRPRVRIDRPPPSSEARDHTALRPSTTSRVRSCQRSTPSKGPAEAFSFACEESRQTTVNPSSPDRFAMEMVCAHEDCPASMEDEDAVARDPNAADVRFSLKFSGFRSSAPAGTIILSSSPTSPTRTTPDWELALLDGVDPWSISTEAWTPNIFFEALFEHPIQFLPARSDVYRGRAPKSREYLKLLARHRRRPLGETGVQVALAILQKASRACAIIPNHSIPLESPRGEKCVCLDISWGTELRPALLAGAGGRWKVAIDFESAAFGHRFSGLLLELIRIAEVNRKTAVPRPGSLAPGLSTTTVTAAPAGKPAITAPAPDTAATTAPPGTSTTRAAADRDSDGTRPSTDPTDPTAPAPHVLDYLQARRDGPAFFLGLLIRRALPTEVTLRVAFHLASYAAWAFFPTLRPTTFREIAQLLLLAPADPEILRAKAHELRQLRTFPAPMVRFSHLKDLDTPPEVRLMCANALRQAEPTLRFHDCCQRDELAAPLSRFFTAAWLYIEVLCLLIEDAAARLPTDPPKPMPPPTFPSARARTHPTSMVSFARPDFRAPGLPGEDPDSDEWAGPDPQQGHHILTDAVGLELAEWLVLPPPSLPVPQHGGDGLAAPCAAAAKLGIIPNPLKKDYGAPPLAARPPPPADLRPATTSATPRAAAVGGPPPPPAGKGARSPAPPSPSITADDHSGATLGTATTTPAPVAACSPPLSGRLDSFRTAFAPYGILVQARGDTTLAYFVLPLRRPDGTVHLGHIATIDISRRLGLVYLLHVYWYLLAAKVPPVPASLSCDQWCPAASPDPADDPSSNAQTPPSRSPLFRSPSYSRSPPSTRSPTGSVTPPRLPRRDSGHVGSKRSQPESTDRSPEQLLGWVYGNQRAAEEALAASLARLQGTLTGPLASASRDTLAPLCGLVLSKFADDVHRAADLARWFFEGATWDAHWAAHERGPAPSRVEAEIAVMNACVGSPQV</sequence>
<feature type="compositionally biased region" description="Low complexity" evidence="1">
    <location>
        <begin position="1018"/>
        <end position="1031"/>
    </location>
</feature>
<comment type="caution">
    <text evidence="2">The sequence shown here is derived from an EMBL/GenBank/DDBJ whole genome shotgun (WGS) entry which is preliminary data.</text>
</comment>
<dbReference type="EMBL" id="JAPMOS010000138">
    <property type="protein sequence ID" value="KAJ4454715.1"/>
    <property type="molecule type" value="Genomic_DNA"/>
</dbReference>
<feature type="compositionally biased region" description="Basic and acidic residues" evidence="1">
    <location>
        <begin position="333"/>
        <end position="355"/>
    </location>
</feature>
<evidence type="ECO:0000256" key="1">
    <source>
        <dbReference type="SAM" id="MobiDB-lite"/>
    </source>
</evidence>
<feature type="region of interest" description="Disordered" evidence="1">
    <location>
        <begin position="1124"/>
        <end position="1194"/>
    </location>
</feature>
<feature type="compositionally biased region" description="Low complexity" evidence="1">
    <location>
        <begin position="677"/>
        <end position="691"/>
    </location>
</feature>
<feature type="compositionally biased region" description="Basic and acidic residues" evidence="1">
    <location>
        <begin position="1183"/>
        <end position="1192"/>
    </location>
</feature>
<feature type="region of interest" description="Disordered" evidence="1">
    <location>
        <begin position="961"/>
        <end position="1031"/>
    </location>
</feature>
<dbReference type="PANTHER" id="PTHR38899">
    <property type="entry name" value="DOMAIN OOKINETE PROTEIN, PUTATIVE-RELATED"/>
    <property type="match status" value="1"/>
</dbReference>
<organism evidence="2 3">
    <name type="scientific">Paratrimastix pyriformis</name>
    <dbReference type="NCBI Taxonomy" id="342808"/>
    <lineage>
        <taxon>Eukaryota</taxon>
        <taxon>Metamonada</taxon>
        <taxon>Preaxostyla</taxon>
        <taxon>Paratrimastigidae</taxon>
        <taxon>Paratrimastix</taxon>
    </lineage>
</organism>